<gene>
    <name evidence="2" type="ORF">BYZ73_02890</name>
</gene>
<dbReference type="EMBL" id="MUAV01000003">
    <property type="protein sequence ID" value="RAP42838.1"/>
    <property type="molecule type" value="Genomic_DNA"/>
</dbReference>
<accession>A0ABX9DL14</accession>
<sequence length="453" mass="49380">MARPLALLLALAACAGPGPEMPARRPPALADLPPIKTFVTHRVTPPQRSNAAIAQDFLDLAFQMESGRSLPSMTRFEGPITVRVTGPAPASLEPDLAALLVRLRREAGIGIRRVAADAPASITIEFLPRSQLQRLVPQAACFVAPRVSSWEDYRQSRRSGEVDWTTLPVRERVAIFIPGDVSPQEVRDCLHEELAQAIGPLNDLYRLPDSVFNDDNFHTVLTGFDMLILRAYYAPELHNGTTRDEAARVLPRLLARLNPRGERIGGGDLMSPTPRVWIDAIETALGPGTAPSQRVAAARSAVEIARTQGWRDTRLAFSLFAFGRLALGQNNGETSLAAFLEAGQIYAAHPVTRVQSAHVAMHIAAFALSAGQPDTAVLIIDDHLDDVQNGENAALLASMLLMKAEALDMLGWHREAAAIRRDALGWARYGFGSEDEVRERMAEIAWLNPAQSD</sequence>
<organism evidence="2 3">
    <name type="scientific">Rhodovulum viride</name>
    <dbReference type="NCBI Taxonomy" id="1231134"/>
    <lineage>
        <taxon>Bacteria</taxon>
        <taxon>Pseudomonadati</taxon>
        <taxon>Pseudomonadota</taxon>
        <taxon>Alphaproteobacteria</taxon>
        <taxon>Rhodobacterales</taxon>
        <taxon>Paracoccaceae</taxon>
        <taxon>Rhodovulum</taxon>
    </lineage>
</organism>
<evidence type="ECO:0000313" key="3">
    <source>
        <dbReference type="Proteomes" id="UP000248659"/>
    </source>
</evidence>
<keyword evidence="3" id="KW-1185">Reference proteome</keyword>
<feature type="signal peptide" evidence="1">
    <location>
        <begin position="1"/>
        <end position="15"/>
    </location>
</feature>
<protein>
    <submittedName>
        <fullName evidence="2">ATP-dependent transcriptional regulator</fullName>
    </submittedName>
</protein>
<name>A0ABX9DL14_9RHOB</name>
<keyword evidence="1" id="KW-0732">Signal</keyword>
<feature type="chain" id="PRO_5046917340" evidence="1">
    <location>
        <begin position="16"/>
        <end position="453"/>
    </location>
</feature>
<reference evidence="2 3" key="1">
    <citation type="submission" date="2017-01" db="EMBL/GenBank/DDBJ databases">
        <title>Genome sequence of Rhodovulum viride JA756.</title>
        <authorList>
            <person name="Lakshmi K.V."/>
            <person name="Tushar L.D."/>
            <person name="Sasikala C."/>
            <person name="Venkataramana C."/>
        </authorList>
    </citation>
    <scope>NUCLEOTIDE SEQUENCE [LARGE SCALE GENOMIC DNA]</scope>
    <source>
        <strain evidence="2 3">JA756</strain>
    </source>
</reference>
<evidence type="ECO:0000313" key="2">
    <source>
        <dbReference type="EMBL" id="RAP42838.1"/>
    </source>
</evidence>
<comment type="caution">
    <text evidence="2">The sequence shown here is derived from an EMBL/GenBank/DDBJ whole genome shotgun (WGS) entry which is preliminary data.</text>
</comment>
<proteinExistence type="predicted"/>
<evidence type="ECO:0000256" key="1">
    <source>
        <dbReference type="SAM" id="SignalP"/>
    </source>
</evidence>
<dbReference type="Proteomes" id="UP000248659">
    <property type="component" value="Unassembled WGS sequence"/>
</dbReference>
<dbReference type="Pfam" id="PF11150">
    <property type="entry name" value="DUF2927"/>
    <property type="match status" value="1"/>
</dbReference>
<dbReference type="InterPro" id="IPR021323">
    <property type="entry name" value="DUF2927"/>
</dbReference>